<evidence type="ECO:0000256" key="3">
    <source>
        <dbReference type="ARBA" id="ARBA00008397"/>
    </source>
</evidence>
<dbReference type="PANTHER" id="PTHR30068">
    <property type="entry name" value="URONATE ISOMERASE"/>
    <property type="match status" value="1"/>
</dbReference>
<dbReference type="GO" id="GO:0042840">
    <property type="term" value="P:D-glucuronate catabolic process"/>
    <property type="evidence" value="ECO:0007669"/>
    <property type="project" value="TreeGrafter"/>
</dbReference>
<evidence type="ECO:0000256" key="2">
    <source>
        <dbReference type="ARBA" id="ARBA00004892"/>
    </source>
</evidence>
<accession>A0A831LA71</accession>
<comment type="caution">
    <text evidence="7">The sequence shown here is derived from an EMBL/GenBank/DDBJ whole genome shotgun (WGS) entry which is preliminary data.</text>
</comment>
<comment type="similarity">
    <text evidence="3">Belongs to the metallo-dependent hydrolases superfamily. Uronate isomerase family.</text>
</comment>
<dbReference type="InterPro" id="IPR032466">
    <property type="entry name" value="Metal_Hydrolase"/>
</dbReference>
<gene>
    <name evidence="7" type="primary">uxaC</name>
    <name evidence="7" type="ORF">ENN90_04685</name>
</gene>
<feature type="non-terminal residue" evidence="7">
    <location>
        <position position="324"/>
    </location>
</feature>
<sequence>MKEFMDENFLLQTETAQKLYHQHAAKMPVFDYHCHIPPNEIAEDKQFENMAQIWLYGDHYKWRAMRANGVDERYCTGNASDWEKFEKWAETVPNTLRNPLYHWTHLELKRFFGIDKILNPSTAKEIWDECNAKLQTPEYSVRNIIRMANVHTICTTDDPVDSLEYHRQIKESGFEISVLPAWRPDKAMAVENTESFNKYVDKLAEVSGIAIDSYSTFMDAIDNRHKFFHENGCRLSDHGLETAIAEDYTDKEIRDIFEKIRGENDLTRLEILKFKSCMLYEFGIMDHSRGWTQQFHLGALRNNSTRLFKQLGPDTGLDSIGDFE</sequence>
<comment type="pathway">
    <text evidence="2">Carbohydrate metabolism; pentose and glucuronate interconversion.</text>
</comment>
<evidence type="ECO:0000256" key="1">
    <source>
        <dbReference type="ARBA" id="ARBA00001165"/>
    </source>
</evidence>
<dbReference type="UniPathway" id="UPA00246"/>
<dbReference type="EMBL" id="DSDK01000261">
    <property type="protein sequence ID" value="HDR50904.1"/>
    <property type="molecule type" value="Genomic_DNA"/>
</dbReference>
<keyword evidence="6 7" id="KW-0413">Isomerase</keyword>
<organism evidence="7">
    <name type="scientific">Mariniphaga anaerophila</name>
    <dbReference type="NCBI Taxonomy" id="1484053"/>
    <lineage>
        <taxon>Bacteria</taxon>
        <taxon>Pseudomonadati</taxon>
        <taxon>Bacteroidota</taxon>
        <taxon>Bacteroidia</taxon>
        <taxon>Marinilabiliales</taxon>
        <taxon>Prolixibacteraceae</taxon>
        <taxon>Mariniphaga</taxon>
    </lineage>
</organism>
<dbReference type="InterPro" id="IPR003766">
    <property type="entry name" value="Uronate_isomerase"/>
</dbReference>
<evidence type="ECO:0000256" key="4">
    <source>
        <dbReference type="ARBA" id="ARBA00012546"/>
    </source>
</evidence>
<evidence type="ECO:0000256" key="5">
    <source>
        <dbReference type="ARBA" id="ARBA00020555"/>
    </source>
</evidence>
<dbReference type="NCBIfam" id="NF002794">
    <property type="entry name" value="PRK02925.1"/>
    <property type="match status" value="1"/>
</dbReference>
<protein>
    <recommendedName>
        <fullName evidence="5">Uronate isomerase</fullName>
        <ecNumber evidence="4">5.3.1.12</ecNumber>
    </recommendedName>
</protein>
<dbReference type="GO" id="GO:0008880">
    <property type="term" value="F:glucuronate isomerase activity"/>
    <property type="evidence" value="ECO:0007669"/>
    <property type="project" value="UniProtKB-EC"/>
</dbReference>
<evidence type="ECO:0000256" key="6">
    <source>
        <dbReference type="ARBA" id="ARBA00023235"/>
    </source>
</evidence>
<dbReference type="Gene3D" id="1.10.2020.10">
    <property type="entry name" value="uronate isomerase, domain 2, chain A"/>
    <property type="match status" value="1"/>
</dbReference>
<dbReference type="AlphaFoldDB" id="A0A831LA71"/>
<reference evidence="7" key="1">
    <citation type="journal article" date="2020" name="mSystems">
        <title>Genome- and Community-Level Interaction Insights into Carbon Utilization and Element Cycling Functions of Hydrothermarchaeota in Hydrothermal Sediment.</title>
        <authorList>
            <person name="Zhou Z."/>
            <person name="Liu Y."/>
            <person name="Xu W."/>
            <person name="Pan J."/>
            <person name="Luo Z.H."/>
            <person name="Li M."/>
        </authorList>
    </citation>
    <scope>NUCLEOTIDE SEQUENCE [LARGE SCALE GENOMIC DNA]</scope>
    <source>
        <strain evidence="7">SpSt-1217</strain>
    </source>
</reference>
<dbReference type="EC" id="5.3.1.12" evidence="4"/>
<evidence type="ECO:0000313" key="7">
    <source>
        <dbReference type="EMBL" id="HDR50904.1"/>
    </source>
</evidence>
<dbReference type="Proteomes" id="UP000886047">
    <property type="component" value="Unassembled WGS sequence"/>
</dbReference>
<dbReference type="SUPFAM" id="SSF51556">
    <property type="entry name" value="Metallo-dependent hydrolases"/>
    <property type="match status" value="1"/>
</dbReference>
<dbReference type="Gene3D" id="3.20.20.140">
    <property type="entry name" value="Metal-dependent hydrolases"/>
    <property type="match status" value="2"/>
</dbReference>
<dbReference type="GO" id="GO:0019698">
    <property type="term" value="P:D-galacturonate catabolic process"/>
    <property type="evidence" value="ECO:0007669"/>
    <property type="project" value="TreeGrafter"/>
</dbReference>
<comment type="catalytic activity">
    <reaction evidence="1">
        <text>D-glucuronate = D-fructuronate</text>
        <dbReference type="Rhea" id="RHEA:13049"/>
        <dbReference type="ChEBI" id="CHEBI:58720"/>
        <dbReference type="ChEBI" id="CHEBI:59863"/>
        <dbReference type="EC" id="5.3.1.12"/>
    </reaction>
</comment>
<name>A0A831LA71_9BACT</name>
<proteinExistence type="inferred from homology"/>
<dbReference type="PANTHER" id="PTHR30068:SF4">
    <property type="entry name" value="URONATE ISOMERASE"/>
    <property type="match status" value="1"/>
</dbReference>
<dbReference type="Pfam" id="PF02614">
    <property type="entry name" value="UxaC"/>
    <property type="match status" value="1"/>
</dbReference>